<protein>
    <submittedName>
        <fullName evidence="2">AIG2-like (Avirulence induced gene) family protein</fullName>
    </submittedName>
</protein>
<dbReference type="EMBL" id="BKCP01001891">
    <property type="protein sequence ID" value="GER27417.1"/>
    <property type="molecule type" value="Genomic_DNA"/>
</dbReference>
<comment type="caution">
    <text evidence="2">The sequence shown here is derived from an EMBL/GenBank/DDBJ whole genome shotgun (WGS) entry which is preliminary data.</text>
</comment>
<reference evidence="3" key="1">
    <citation type="journal article" date="2019" name="Curr. Biol.">
        <title>Genome Sequence of Striga asiatica Provides Insight into the Evolution of Plant Parasitism.</title>
        <authorList>
            <person name="Yoshida S."/>
            <person name="Kim S."/>
            <person name="Wafula E.K."/>
            <person name="Tanskanen J."/>
            <person name="Kim Y.M."/>
            <person name="Honaas L."/>
            <person name="Yang Z."/>
            <person name="Spallek T."/>
            <person name="Conn C.E."/>
            <person name="Ichihashi Y."/>
            <person name="Cheong K."/>
            <person name="Cui S."/>
            <person name="Der J.P."/>
            <person name="Gundlach H."/>
            <person name="Jiao Y."/>
            <person name="Hori C."/>
            <person name="Ishida J.K."/>
            <person name="Kasahara H."/>
            <person name="Kiba T."/>
            <person name="Kim M.S."/>
            <person name="Koo N."/>
            <person name="Laohavisit A."/>
            <person name="Lee Y.H."/>
            <person name="Lumba S."/>
            <person name="McCourt P."/>
            <person name="Mortimer J.C."/>
            <person name="Mutuku J.M."/>
            <person name="Nomura T."/>
            <person name="Sasaki-Sekimoto Y."/>
            <person name="Seto Y."/>
            <person name="Wang Y."/>
            <person name="Wakatake T."/>
            <person name="Sakakibara H."/>
            <person name="Demura T."/>
            <person name="Yamaguchi S."/>
            <person name="Yoneyama K."/>
            <person name="Manabe R.I."/>
            <person name="Nelson D.C."/>
            <person name="Schulman A.H."/>
            <person name="Timko M.P."/>
            <person name="dePamphilis C.W."/>
            <person name="Choi D."/>
            <person name="Shirasu K."/>
        </authorList>
    </citation>
    <scope>NUCLEOTIDE SEQUENCE [LARGE SCALE GENOMIC DNA]</scope>
    <source>
        <strain evidence="3">cv. UVA1</strain>
    </source>
</reference>
<evidence type="ECO:0000313" key="3">
    <source>
        <dbReference type="Proteomes" id="UP000325081"/>
    </source>
</evidence>
<organism evidence="2 3">
    <name type="scientific">Striga asiatica</name>
    <name type="common">Asiatic witchweed</name>
    <name type="synonym">Buchnera asiatica</name>
    <dbReference type="NCBI Taxonomy" id="4170"/>
    <lineage>
        <taxon>Eukaryota</taxon>
        <taxon>Viridiplantae</taxon>
        <taxon>Streptophyta</taxon>
        <taxon>Embryophyta</taxon>
        <taxon>Tracheophyta</taxon>
        <taxon>Spermatophyta</taxon>
        <taxon>Magnoliopsida</taxon>
        <taxon>eudicotyledons</taxon>
        <taxon>Gunneridae</taxon>
        <taxon>Pentapetalae</taxon>
        <taxon>asterids</taxon>
        <taxon>lamiids</taxon>
        <taxon>Lamiales</taxon>
        <taxon>Orobanchaceae</taxon>
        <taxon>Buchnereae</taxon>
        <taxon>Striga</taxon>
    </lineage>
</organism>
<name>A0A5A7P495_STRAF</name>
<dbReference type="AlphaFoldDB" id="A0A5A7P495"/>
<keyword evidence="1" id="KW-1133">Transmembrane helix</keyword>
<dbReference type="Proteomes" id="UP000325081">
    <property type="component" value="Unassembled WGS sequence"/>
</dbReference>
<gene>
    <name evidence="2" type="ORF">STAS_03126</name>
</gene>
<keyword evidence="1" id="KW-0812">Transmembrane</keyword>
<evidence type="ECO:0000313" key="2">
    <source>
        <dbReference type="EMBL" id="GER27417.1"/>
    </source>
</evidence>
<accession>A0A5A7P495</accession>
<proteinExistence type="predicted"/>
<sequence>METPFCYCGQGRMILLMAKTEKKLRKVFFPMSCSATTPPVFHLGGRCSSSIFFTTKSDYIPDWSSADGGHATEYSETAGTWTQPMTNNSANTDSACLLLFFVLGLFCCVTIVKILGL</sequence>
<evidence type="ECO:0000256" key="1">
    <source>
        <dbReference type="SAM" id="Phobius"/>
    </source>
</evidence>
<keyword evidence="1" id="KW-0472">Membrane</keyword>
<feature type="transmembrane region" description="Helical" evidence="1">
    <location>
        <begin position="95"/>
        <end position="115"/>
    </location>
</feature>
<keyword evidence="3" id="KW-1185">Reference proteome</keyword>